<keyword evidence="5" id="KW-0326">Glycosidase</keyword>
<keyword evidence="2" id="KW-0378">Hydrolase</keyword>
<evidence type="ECO:0000313" key="7">
    <source>
        <dbReference type="EMBL" id="ELU43150.1"/>
    </source>
</evidence>
<keyword evidence="6" id="KW-0472">Membrane</keyword>
<dbReference type="SUPFAM" id="SSF110581">
    <property type="entry name" value="Indigoidine synthase A-like"/>
    <property type="match status" value="1"/>
</dbReference>
<keyword evidence="3" id="KW-0464">Manganese</keyword>
<dbReference type="PANTHER" id="PTHR42909">
    <property type="entry name" value="ZGC:136858"/>
    <property type="match status" value="1"/>
</dbReference>
<dbReference type="HOGENOM" id="CLU_240143_0_0_1"/>
<dbReference type="GO" id="GO:0016798">
    <property type="term" value="F:hydrolase activity, acting on glycosyl bonds"/>
    <property type="evidence" value="ECO:0007669"/>
    <property type="project" value="UniProtKB-KW"/>
</dbReference>
<keyword evidence="1" id="KW-0479">Metal-binding</keyword>
<keyword evidence="8" id="KW-1185">Reference proteome</keyword>
<evidence type="ECO:0000256" key="6">
    <source>
        <dbReference type="SAM" id="Phobius"/>
    </source>
</evidence>
<dbReference type="Gene3D" id="3.40.1190.20">
    <property type="match status" value="1"/>
</dbReference>
<dbReference type="InterPro" id="IPR007342">
    <property type="entry name" value="PsuG"/>
</dbReference>
<dbReference type="SUPFAM" id="SSF53613">
    <property type="entry name" value="Ribokinase-like"/>
    <property type="match status" value="1"/>
</dbReference>
<evidence type="ECO:0000256" key="4">
    <source>
        <dbReference type="ARBA" id="ARBA00023239"/>
    </source>
</evidence>
<dbReference type="SUPFAM" id="SSF75005">
    <property type="entry name" value="Arabinanase/levansucrase/invertase"/>
    <property type="match status" value="2"/>
</dbReference>
<name>L8WYT5_THACA</name>
<dbReference type="GO" id="GO:0004730">
    <property type="term" value="F:pseudouridylate synthase activity"/>
    <property type="evidence" value="ECO:0007669"/>
    <property type="project" value="InterPro"/>
</dbReference>
<feature type="transmembrane region" description="Helical" evidence="6">
    <location>
        <begin position="34"/>
        <end position="60"/>
    </location>
</feature>
<evidence type="ECO:0000313" key="8">
    <source>
        <dbReference type="Proteomes" id="UP000011668"/>
    </source>
</evidence>
<protein>
    <submittedName>
        <fullName evidence="7">Indigoidine synthase A-like protein</fullName>
    </submittedName>
</protein>
<organism evidence="7 8">
    <name type="scientific">Thanatephorus cucumeris (strain AG1-IA)</name>
    <name type="common">Rice sheath blight fungus</name>
    <name type="synonym">Rhizoctonia solani</name>
    <dbReference type="NCBI Taxonomy" id="983506"/>
    <lineage>
        <taxon>Eukaryota</taxon>
        <taxon>Fungi</taxon>
        <taxon>Dikarya</taxon>
        <taxon>Basidiomycota</taxon>
        <taxon>Agaricomycotina</taxon>
        <taxon>Agaricomycetes</taxon>
        <taxon>Cantharellales</taxon>
        <taxon>Ceratobasidiaceae</taxon>
        <taxon>Rhizoctonia</taxon>
        <taxon>Rhizoctonia solani AG-1</taxon>
    </lineage>
</organism>
<dbReference type="CDD" id="cd08983">
    <property type="entry name" value="GH43_Bt3655-like"/>
    <property type="match status" value="2"/>
</dbReference>
<dbReference type="Gene3D" id="3.40.1790.10">
    <property type="entry name" value="Indigoidine synthase domain"/>
    <property type="match status" value="2"/>
</dbReference>
<comment type="caution">
    <text evidence="7">The sequence shown here is derived from an EMBL/GenBank/DDBJ whole genome shotgun (WGS) entry which is preliminary data.</text>
</comment>
<keyword evidence="6" id="KW-1133">Transmembrane helix</keyword>
<dbReference type="STRING" id="983506.L8WYT5"/>
<reference evidence="7 8" key="1">
    <citation type="journal article" date="2013" name="Nat. Commun.">
        <title>The evolution and pathogenic mechanisms of the rice sheath blight pathogen.</title>
        <authorList>
            <person name="Zheng A."/>
            <person name="Lin R."/>
            <person name="Xu L."/>
            <person name="Qin P."/>
            <person name="Tang C."/>
            <person name="Ai P."/>
            <person name="Zhang D."/>
            <person name="Liu Y."/>
            <person name="Sun Z."/>
            <person name="Feng H."/>
            <person name="Wang Y."/>
            <person name="Chen Y."/>
            <person name="Liang X."/>
            <person name="Fu R."/>
            <person name="Li Q."/>
            <person name="Zhang J."/>
            <person name="Yu X."/>
            <person name="Xie Z."/>
            <person name="Ding L."/>
            <person name="Guan P."/>
            <person name="Tang J."/>
            <person name="Liang Y."/>
            <person name="Wang S."/>
            <person name="Deng Q."/>
            <person name="Li S."/>
            <person name="Zhu J."/>
            <person name="Wang L."/>
            <person name="Liu H."/>
            <person name="Li P."/>
        </authorList>
    </citation>
    <scope>NUCLEOTIDE SEQUENCE [LARGE SCALE GENOMIC DNA]</scope>
    <source>
        <strain evidence="8">AG-1 IA</strain>
    </source>
</reference>
<dbReference type="Pfam" id="PF04227">
    <property type="entry name" value="Indigoidine_A"/>
    <property type="match status" value="2"/>
</dbReference>
<evidence type="ECO:0000256" key="1">
    <source>
        <dbReference type="ARBA" id="ARBA00022723"/>
    </source>
</evidence>
<gene>
    <name evidence="7" type="ORF">AG1IA_02823</name>
</gene>
<evidence type="ECO:0000256" key="5">
    <source>
        <dbReference type="ARBA" id="ARBA00023295"/>
    </source>
</evidence>
<dbReference type="EMBL" id="AFRT01000603">
    <property type="protein sequence ID" value="ELU43150.1"/>
    <property type="molecule type" value="Genomic_DNA"/>
</dbReference>
<dbReference type="Gene3D" id="2.115.10.20">
    <property type="entry name" value="Glycosyl hydrolase domain, family 43"/>
    <property type="match status" value="2"/>
</dbReference>
<dbReference type="InterPro" id="IPR022830">
    <property type="entry name" value="Indigdn_synthA-like"/>
</dbReference>
<keyword evidence="4" id="KW-0456">Lyase</keyword>
<dbReference type="GO" id="GO:0005737">
    <property type="term" value="C:cytoplasm"/>
    <property type="evidence" value="ECO:0007669"/>
    <property type="project" value="TreeGrafter"/>
</dbReference>
<accession>L8WYT5</accession>
<sequence>MRNPGGFLDYSESRHVNLGPANHRRNLRAKLPTLIFLLLPITENSELALLYLLLAIMYFLGHGVSRIARSSISVSNARTLATSNSGLSSLLTIHPEVEDALAHGRPVVALESTVITHGLAYPQNLKTAISCEENVRTNGAVPATIALLEGKLHVGLERNQLEVIADVESLKNAGKAPVKLSRRDIAPAMSLGRNGGTTIAGTTVIAHLAGIKSHVSLAIGLLPYKVANLKQLGMFLQAPWAFDNPKDAARSIYFAEKLGVQSGTIFGVPIPKEFESVGLEIQAAVDKAVLESEANGIAKSGRDATPWLLSHVALLENNARIGARIAVEYAKLKADGVGETYQPALANTPIIKTPAQNAKSPLVVIGAAAMDITAQPSVSSISGTHSTSPGVVHMSPGGVARNVAEAAHRVLQVLLPASKFDSERPLLISPVGQDAFATALTYETESRGMRSDGLLRFSSPSVRTSVCNMFLDAKGDLQMGVADFNSITGIEGGLNKVLERLEAAAPKIVAIDGNESSSTISSIIEKAKVLGSMSEFLESDSLSSARSCYPLIGVPWKPTSTTKCTRIIPAISNMLAKGYQSPYITGSFPNIIELRAMWELARSEDGPINSSYWWQVIDGFGSDLHRILAAQIKGDMTFLVNDGIVQMATQLVPFIKAMLTTFIGVALIAHITDTESAMNWVSEGSQSQKQQIVSRGSDGSVLVVRYFPAHSLSQDSLHNVTGAGKLLEAAINLAQKCAVLTIGSELAVSPQPLTELIVTGLLLKECPPGVYKAQADIYYDTPSEPTVIRSVQEYCGHCGLNEFPWSNSAKNSVSFSAKSHFESSQTCTSSLFSRPESFLLPDKSPFLQVCFPYETMISVVVLSFMAAPVCRYGTPTNDFTGNCEDTDLALNYRGYTGICYRTSGIFRDGLVSVRSEYPTGTVLFTNQDCTGDPLWVDTEGQSNIKETQLSDRRSYPQFWPIMRPLASLLSVAIAIAACVTAAPIQERQNAYSAYMFAYFTGEGYSNGETISFAVSNGNDALHWTEVNRGNPYLTSTLGTKGVRDPSIIRAHDGSKFWLLATDLKMYGSGDWNAAVRTGSRSIVIWESTDLKNWGTPRLVQVSPATAGNTWAPEAIWDPSQNKYVVFWASSLYAASDTAHTGSSYHRILRATTTDFKTFSAPEVYIDKGWAVIDTTFAYDSSTATYYRFSKDERANSSSAPNGKFVFQEKGSSISGSFSLIKEGVGKGSVSRGEGPTVFKSNTESNKPTTPWIGYPYAAQFVKTTMVLGDMIVMHIFGEIKLPSMLNVIYIWPNYSDRITYTCDTSSAASFPKFALLNRPESVYIRVPEHRLEQAGPRHDEEALCFFAERWVLFLKFTGEGYSNGETISFAVSNGNSPLNWTEVHGGTPYLTSTVGTRGVRDPSIIRSQDGSKFWLLATDLKIYGNGNWNAAVRTGSRSIVIWESTNLKDWGSPRLVEVSPPTAGNTWAPEAIWDPQQSAYIVFWASSLYAANDTSHTGTSYHRILRSTTTDFKSFTPAQVYIDYGWSVIDTTMVRDTTTGTYYRFNKDERSPSSNTPDSKFIAQEKSSSVTGTWSGVVAGIGKGVLTRGEGPTVFKSNTEANKWHMFIDEYGGRGYVPFETTNIAAGTWAVSTNYALPSRPRHGSVIPISLVDIDSKDTGGTFTRTLKDEVEVSVNRLGSGLELLVKGVTSPWEPLERDSSHALFPGEICKSPSWSEGRPFCETL</sequence>
<dbReference type="Proteomes" id="UP000011668">
    <property type="component" value="Unassembled WGS sequence"/>
</dbReference>
<evidence type="ECO:0000256" key="3">
    <source>
        <dbReference type="ARBA" id="ARBA00023211"/>
    </source>
</evidence>
<evidence type="ECO:0000256" key="2">
    <source>
        <dbReference type="ARBA" id="ARBA00022801"/>
    </source>
</evidence>
<dbReference type="InterPro" id="IPR023296">
    <property type="entry name" value="Glyco_hydro_beta-prop_sf"/>
</dbReference>
<dbReference type="InterPro" id="IPR029056">
    <property type="entry name" value="Ribokinase-like"/>
</dbReference>
<proteinExistence type="predicted"/>
<dbReference type="PANTHER" id="PTHR42909:SF1">
    <property type="entry name" value="CARBOHYDRATE KINASE PFKB DOMAIN-CONTAINING PROTEIN"/>
    <property type="match status" value="1"/>
</dbReference>
<dbReference type="OrthoDB" id="19657at2759"/>
<keyword evidence="6" id="KW-0812">Transmembrane</keyword>
<dbReference type="GO" id="GO:0046872">
    <property type="term" value="F:metal ion binding"/>
    <property type="evidence" value="ECO:0007669"/>
    <property type="project" value="UniProtKB-KW"/>
</dbReference>